<name>A0A9P6SXV3_9FUNG</name>
<feature type="compositionally biased region" description="Low complexity" evidence="1">
    <location>
        <begin position="514"/>
        <end position="525"/>
    </location>
</feature>
<feature type="region of interest" description="Disordered" evidence="1">
    <location>
        <begin position="245"/>
        <end position="329"/>
    </location>
</feature>
<feature type="region of interest" description="Disordered" evidence="1">
    <location>
        <begin position="159"/>
        <end position="217"/>
    </location>
</feature>
<feature type="non-terminal residue" evidence="2">
    <location>
        <position position="1"/>
    </location>
</feature>
<feature type="region of interest" description="Disordered" evidence="1">
    <location>
        <begin position="496"/>
        <end position="590"/>
    </location>
</feature>
<gene>
    <name evidence="2" type="ORF">BGZ80_001509</name>
</gene>
<feature type="compositionally biased region" description="Low complexity" evidence="1">
    <location>
        <begin position="189"/>
        <end position="198"/>
    </location>
</feature>
<evidence type="ECO:0000256" key="1">
    <source>
        <dbReference type="SAM" id="MobiDB-lite"/>
    </source>
</evidence>
<organism evidence="2 3">
    <name type="scientific">Entomortierella chlamydospora</name>
    <dbReference type="NCBI Taxonomy" id="101097"/>
    <lineage>
        <taxon>Eukaryota</taxon>
        <taxon>Fungi</taxon>
        <taxon>Fungi incertae sedis</taxon>
        <taxon>Mucoromycota</taxon>
        <taxon>Mortierellomycotina</taxon>
        <taxon>Mortierellomycetes</taxon>
        <taxon>Mortierellales</taxon>
        <taxon>Mortierellaceae</taxon>
        <taxon>Entomortierella</taxon>
    </lineage>
</organism>
<accession>A0A9P6SXV3</accession>
<feature type="region of interest" description="Disordered" evidence="1">
    <location>
        <begin position="602"/>
        <end position="630"/>
    </location>
</feature>
<sequence>MQASDDDQASRRYTTPRNDTDDGLNDGYGKGQSARRRRSYSNYRTNSSLGRGEELDGAEFRGASPVTPLMMRMDREARSTPRSQHYQQQGLYPQGERGTYQDEDDAITQGARRSPKDGSLYMQRTQQEDLSVNFVRGLCMTQKAKQSLQRQGFITTPIRRPHMSSNASARSNGSPANYRGGQNQEMGTRQQRQQAGRRVGYNMQESSPLRTRAMPPLSPYQSTLQQLVHQQRILQQQILQLQQNDQQQHMEFTPNPFHSSQQQLQQRKRPYADDHSRSVTPNSLDYQNHISIPPQPSYRALSTASAQQQPTTSISHSHLSPTAHSTTQAMTPVQVQSRFQPTAAFPLTTAMLQRDHSDSTLVSIEQPLDLLSSSPSSNHRLITTSATLQEHTKEVAAKAIPTRKKKSIKEGIETRIANARLAYGGSVGWCQLYKDLKIGMLPTVEQLGAHNPPSAMKLLSVVPISKSRANSEVGHFFERQSLNNAHHYAYKYKYHQRGNDDSNSDYSDNDNNDNNDNNNSNNNNNNDDDDDDNDDNDKGDDYGDDNGGNIDNNNNSNKINNSKRNKPSRPNSNQGKGVSKNKTGKDTSQRFRCQMVITPATDTQPELRCGKPYATGQGTRSRRRHMDRDHPGVRNAVLTFRQLQLRVQHPEKFISDDSDIPKCECGGADRSQL</sequence>
<feature type="compositionally biased region" description="Polar residues" evidence="1">
    <location>
        <begin position="278"/>
        <end position="290"/>
    </location>
</feature>
<feature type="compositionally biased region" description="Polar residues" evidence="1">
    <location>
        <begin position="300"/>
        <end position="329"/>
    </location>
</feature>
<comment type="caution">
    <text evidence="2">The sequence shown here is derived from an EMBL/GenBank/DDBJ whole genome shotgun (WGS) entry which is preliminary data.</text>
</comment>
<feature type="region of interest" description="Disordered" evidence="1">
    <location>
        <begin position="1"/>
        <end position="102"/>
    </location>
</feature>
<dbReference type="Proteomes" id="UP000703661">
    <property type="component" value="Unassembled WGS sequence"/>
</dbReference>
<protein>
    <submittedName>
        <fullName evidence="2">Uncharacterized protein</fullName>
    </submittedName>
</protein>
<dbReference type="AlphaFoldDB" id="A0A9P6SXV3"/>
<dbReference type="EMBL" id="JAAAID010001344">
    <property type="protein sequence ID" value="KAG0010406.1"/>
    <property type="molecule type" value="Genomic_DNA"/>
</dbReference>
<feature type="compositionally biased region" description="Polar residues" evidence="1">
    <location>
        <begin position="163"/>
        <end position="188"/>
    </location>
</feature>
<evidence type="ECO:0000313" key="3">
    <source>
        <dbReference type="Proteomes" id="UP000703661"/>
    </source>
</evidence>
<feature type="compositionally biased region" description="Acidic residues" evidence="1">
    <location>
        <begin position="526"/>
        <end position="544"/>
    </location>
</feature>
<keyword evidence="3" id="KW-1185">Reference proteome</keyword>
<reference evidence="2" key="1">
    <citation type="journal article" date="2020" name="Fungal Divers.">
        <title>Resolving the Mortierellaceae phylogeny through synthesis of multi-gene phylogenetics and phylogenomics.</title>
        <authorList>
            <person name="Vandepol N."/>
            <person name="Liber J."/>
            <person name="Desiro A."/>
            <person name="Na H."/>
            <person name="Kennedy M."/>
            <person name="Barry K."/>
            <person name="Grigoriev I.V."/>
            <person name="Miller A.N."/>
            <person name="O'Donnell K."/>
            <person name="Stajich J.E."/>
            <person name="Bonito G."/>
        </authorList>
    </citation>
    <scope>NUCLEOTIDE SEQUENCE</scope>
    <source>
        <strain evidence="2">NRRL 2769</strain>
    </source>
</reference>
<feature type="compositionally biased region" description="Polar residues" evidence="1">
    <location>
        <begin position="256"/>
        <end position="265"/>
    </location>
</feature>
<feature type="compositionally biased region" description="Polar residues" evidence="1">
    <location>
        <begin position="80"/>
        <end position="91"/>
    </location>
</feature>
<proteinExistence type="predicted"/>
<feature type="compositionally biased region" description="Low complexity" evidence="1">
    <location>
        <begin position="547"/>
        <end position="560"/>
    </location>
</feature>
<evidence type="ECO:0000313" key="2">
    <source>
        <dbReference type="EMBL" id="KAG0010406.1"/>
    </source>
</evidence>